<evidence type="ECO:0000313" key="3">
    <source>
        <dbReference type="Proteomes" id="UP001519287"/>
    </source>
</evidence>
<protein>
    <recommendedName>
        <fullName evidence="4">ABC transporter permease</fullName>
    </recommendedName>
</protein>
<accession>A0ABS4J3D9</accession>
<gene>
    <name evidence="2" type="ORF">J2Z66_005959</name>
</gene>
<feature type="transmembrane region" description="Helical" evidence="1">
    <location>
        <begin position="180"/>
        <end position="197"/>
    </location>
</feature>
<organism evidence="2 3">
    <name type="scientific">Paenibacillus eucommiae</name>
    <dbReference type="NCBI Taxonomy" id="1355755"/>
    <lineage>
        <taxon>Bacteria</taxon>
        <taxon>Bacillati</taxon>
        <taxon>Bacillota</taxon>
        <taxon>Bacilli</taxon>
        <taxon>Bacillales</taxon>
        <taxon>Paenibacillaceae</taxon>
        <taxon>Paenibacillus</taxon>
    </lineage>
</organism>
<name>A0ABS4J3D9_9BACL</name>
<dbReference type="EMBL" id="JAGGLB010000024">
    <property type="protein sequence ID" value="MBP1994323.1"/>
    <property type="molecule type" value="Genomic_DNA"/>
</dbReference>
<feature type="transmembrane region" description="Helical" evidence="1">
    <location>
        <begin position="150"/>
        <end position="173"/>
    </location>
</feature>
<comment type="caution">
    <text evidence="2">The sequence shown here is derived from an EMBL/GenBank/DDBJ whole genome shotgun (WGS) entry which is preliminary data.</text>
</comment>
<evidence type="ECO:0008006" key="4">
    <source>
        <dbReference type="Google" id="ProtNLM"/>
    </source>
</evidence>
<keyword evidence="1" id="KW-0472">Membrane</keyword>
<sequence>MKTLFSLLVISFKRAILSTRFLASVCGVTLVLFLTSFGMINPLSDVLSVVKTTGGGNMILVVGILPLIPFATTFASEWEEGSASFWLVRSGVRNYAVSKVVVSAFSGTLTTFAGILLYALILLIKLPFFSTITTGDAYAPLLEAGMPVRYLLYSAAHLSLSSALFAVAALWISTYIPNRFTALAAPTVLYFALYRLTRFWDLPLYLNLGTIIEGTYHAGSPQATILFKLGTVTILCLLMGYGIVGQIRRRLQND</sequence>
<evidence type="ECO:0000256" key="1">
    <source>
        <dbReference type="SAM" id="Phobius"/>
    </source>
</evidence>
<dbReference type="Proteomes" id="UP001519287">
    <property type="component" value="Unassembled WGS sequence"/>
</dbReference>
<dbReference type="RefSeq" id="WP_209976160.1">
    <property type="nucleotide sequence ID" value="NZ_JAGGLB010000024.1"/>
</dbReference>
<keyword evidence="3" id="KW-1185">Reference proteome</keyword>
<feature type="transmembrane region" description="Helical" evidence="1">
    <location>
        <begin position="96"/>
        <end position="124"/>
    </location>
</feature>
<feature type="transmembrane region" description="Helical" evidence="1">
    <location>
        <begin position="21"/>
        <end position="43"/>
    </location>
</feature>
<evidence type="ECO:0000313" key="2">
    <source>
        <dbReference type="EMBL" id="MBP1994323.1"/>
    </source>
</evidence>
<keyword evidence="1" id="KW-0812">Transmembrane</keyword>
<feature type="transmembrane region" description="Helical" evidence="1">
    <location>
        <begin position="225"/>
        <end position="244"/>
    </location>
</feature>
<keyword evidence="1" id="KW-1133">Transmembrane helix</keyword>
<proteinExistence type="predicted"/>
<reference evidence="2 3" key="1">
    <citation type="submission" date="2021-03" db="EMBL/GenBank/DDBJ databases">
        <title>Genomic Encyclopedia of Type Strains, Phase IV (KMG-IV): sequencing the most valuable type-strain genomes for metagenomic binning, comparative biology and taxonomic classification.</title>
        <authorList>
            <person name="Goeker M."/>
        </authorList>
    </citation>
    <scope>NUCLEOTIDE SEQUENCE [LARGE SCALE GENOMIC DNA]</scope>
    <source>
        <strain evidence="2 3">DSM 26048</strain>
    </source>
</reference>
<feature type="transmembrane region" description="Helical" evidence="1">
    <location>
        <begin position="55"/>
        <end position="75"/>
    </location>
</feature>